<protein>
    <recommendedName>
        <fullName evidence="1">DUF6606 domain-containing protein</fullName>
    </recommendedName>
</protein>
<dbReference type="Proteomes" id="UP001275084">
    <property type="component" value="Unassembled WGS sequence"/>
</dbReference>
<evidence type="ECO:0000313" key="3">
    <source>
        <dbReference type="Proteomes" id="UP001275084"/>
    </source>
</evidence>
<feature type="non-terminal residue" evidence="2">
    <location>
        <position position="221"/>
    </location>
</feature>
<evidence type="ECO:0000259" key="1">
    <source>
        <dbReference type="Pfam" id="PF20255"/>
    </source>
</evidence>
<reference evidence="2" key="2">
    <citation type="submission" date="2023-06" db="EMBL/GenBank/DDBJ databases">
        <authorList>
            <consortium name="Lawrence Berkeley National Laboratory"/>
            <person name="Haridas S."/>
            <person name="Hensen N."/>
            <person name="Bonometti L."/>
            <person name="Westerberg I."/>
            <person name="Brannstrom I.O."/>
            <person name="Guillou S."/>
            <person name="Cros-Aarteil S."/>
            <person name="Calhoun S."/>
            <person name="Kuo A."/>
            <person name="Mondo S."/>
            <person name="Pangilinan J."/>
            <person name="Riley R."/>
            <person name="Labutti K."/>
            <person name="Andreopoulos B."/>
            <person name="Lipzen A."/>
            <person name="Chen C."/>
            <person name="Yanf M."/>
            <person name="Daum C."/>
            <person name="Ng V."/>
            <person name="Clum A."/>
            <person name="Steindorff A."/>
            <person name="Ohm R."/>
            <person name="Martin F."/>
            <person name="Silar P."/>
            <person name="Natvig D."/>
            <person name="Lalanne C."/>
            <person name="Gautier V."/>
            <person name="Ament-Velasquez S.L."/>
            <person name="Kruys A."/>
            <person name="Hutchinson M.I."/>
            <person name="Powell A.J."/>
            <person name="Barry K."/>
            <person name="Miller A.N."/>
            <person name="Grigoriev I.V."/>
            <person name="Debuchy R."/>
            <person name="Gladieux P."/>
            <person name="Thoren M.H."/>
            <person name="Johannesson H."/>
        </authorList>
    </citation>
    <scope>NUCLEOTIDE SEQUENCE</scope>
    <source>
        <strain evidence="2">CBS 955.72</strain>
    </source>
</reference>
<organism evidence="2 3">
    <name type="scientific">Lasiosphaeria hispida</name>
    <dbReference type="NCBI Taxonomy" id="260671"/>
    <lineage>
        <taxon>Eukaryota</taxon>
        <taxon>Fungi</taxon>
        <taxon>Dikarya</taxon>
        <taxon>Ascomycota</taxon>
        <taxon>Pezizomycotina</taxon>
        <taxon>Sordariomycetes</taxon>
        <taxon>Sordariomycetidae</taxon>
        <taxon>Sordariales</taxon>
        <taxon>Lasiosphaeriaceae</taxon>
        <taxon>Lasiosphaeria</taxon>
    </lineage>
</organism>
<dbReference type="EMBL" id="JAUIQD010000002">
    <property type="protein sequence ID" value="KAK3360570.1"/>
    <property type="molecule type" value="Genomic_DNA"/>
</dbReference>
<comment type="caution">
    <text evidence="2">The sequence shown here is derived from an EMBL/GenBank/DDBJ whole genome shotgun (WGS) entry which is preliminary data.</text>
</comment>
<reference evidence="2" key="1">
    <citation type="journal article" date="2023" name="Mol. Phylogenet. Evol.">
        <title>Genome-scale phylogeny and comparative genomics of the fungal order Sordariales.</title>
        <authorList>
            <person name="Hensen N."/>
            <person name="Bonometti L."/>
            <person name="Westerberg I."/>
            <person name="Brannstrom I.O."/>
            <person name="Guillou S."/>
            <person name="Cros-Aarteil S."/>
            <person name="Calhoun S."/>
            <person name="Haridas S."/>
            <person name="Kuo A."/>
            <person name="Mondo S."/>
            <person name="Pangilinan J."/>
            <person name="Riley R."/>
            <person name="LaButti K."/>
            <person name="Andreopoulos B."/>
            <person name="Lipzen A."/>
            <person name="Chen C."/>
            <person name="Yan M."/>
            <person name="Daum C."/>
            <person name="Ng V."/>
            <person name="Clum A."/>
            <person name="Steindorff A."/>
            <person name="Ohm R.A."/>
            <person name="Martin F."/>
            <person name="Silar P."/>
            <person name="Natvig D.O."/>
            <person name="Lalanne C."/>
            <person name="Gautier V."/>
            <person name="Ament-Velasquez S.L."/>
            <person name="Kruys A."/>
            <person name="Hutchinson M.I."/>
            <person name="Powell A.J."/>
            <person name="Barry K."/>
            <person name="Miller A.N."/>
            <person name="Grigoriev I.V."/>
            <person name="Debuchy R."/>
            <person name="Gladieux P."/>
            <person name="Hiltunen Thoren M."/>
            <person name="Johannesson H."/>
        </authorList>
    </citation>
    <scope>NUCLEOTIDE SEQUENCE</scope>
    <source>
        <strain evidence="2">CBS 955.72</strain>
    </source>
</reference>
<feature type="domain" description="DUF6606" evidence="1">
    <location>
        <begin position="1"/>
        <end position="188"/>
    </location>
</feature>
<evidence type="ECO:0000313" key="2">
    <source>
        <dbReference type="EMBL" id="KAK3360570.1"/>
    </source>
</evidence>
<accession>A0AAJ0HSD6</accession>
<sequence>DTLAVLIRKQNSGLLITRRDAVVHFEAFELLARVKDVTGSEGRLRRQFPGPSAVVTISHVRDITFRAPLVDALAKMDSEEAPKPQSTDYWTKFVQDVETADPKLVTEMIMGIVRGVGENANVSGLHPARICKNMREEVTGITRSPWRRSALWLLLRVSMQLVMERAPPEEPPRDIYKEFMVFFLCQTLRQATVLGLPHDTLFIMLAKISRRILKLGLSEAP</sequence>
<dbReference type="Pfam" id="PF20255">
    <property type="entry name" value="DUF6606"/>
    <property type="match status" value="1"/>
</dbReference>
<feature type="non-terminal residue" evidence="2">
    <location>
        <position position="1"/>
    </location>
</feature>
<name>A0AAJ0HSD6_9PEZI</name>
<proteinExistence type="predicted"/>
<gene>
    <name evidence="2" type="ORF">B0T25DRAFT_421538</name>
</gene>
<dbReference type="AlphaFoldDB" id="A0AAJ0HSD6"/>
<dbReference type="InterPro" id="IPR046541">
    <property type="entry name" value="DUF6606"/>
</dbReference>
<keyword evidence="3" id="KW-1185">Reference proteome</keyword>